<comment type="caution">
    <text evidence="4">The sequence shown here is derived from an EMBL/GenBank/DDBJ whole genome shotgun (WGS) entry which is preliminary data.</text>
</comment>
<dbReference type="Proteomes" id="UP001321453">
    <property type="component" value="Unassembled WGS sequence"/>
</dbReference>
<keyword evidence="1 4" id="KW-0808">Transferase</keyword>
<dbReference type="InterPro" id="IPR016181">
    <property type="entry name" value="Acyl_CoA_acyltransferase"/>
</dbReference>
<reference evidence="4 5" key="1">
    <citation type="submission" date="2023-06" db="EMBL/GenBank/DDBJ databases">
        <title>Cellulomonas sp. MW9 Whole genome sequence.</title>
        <authorList>
            <person name="Park S."/>
        </authorList>
    </citation>
    <scope>NUCLEOTIDE SEQUENCE [LARGE SCALE GENOMIC DNA]</scope>
    <source>
        <strain evidence="4 5">MW9</strain>
    </source>
</reference>
<evidence type="ECO:0000313" key="5">
    <source>
        <dbReference type="Proteomes" id="UP001321453"/>
    </source>
</evidence>
<dbReference type="Gene3D" id="3.40.630.30">
    <property type="match status" value="1"/>
</dbReference>
<dbReference type="Pfam" id="PF00583">
    <property type="entry name" value="Acetyltransf_1"/>
    <property type="match status" value="1"/>
</dbReference>
<name>A0ABT7S4A6_9CELL</name>
<protein>
    <submittedName>
        <fullName evidence="4">Amino-acid N-acetyltransferase</fullName>
        <ecNumber evidence="4">2.3.1.1</ecNumber>
    </submittedName>
</protein>
<accession>A0ABT7S4A6</accession>
<keyword evidence="5" id="KW-1185">Reference proteome</keyword>
<dbReference type="RefSeq" id="WP_289445239.1">
    <property type="nucleotide sequence ID" value="NZ_JAUCGR010000001.1"/>
</dbReference>
<dbReference type="EC" id="2.3.1.1" evidence="4"/>
<gene>
    <name evidence="4" type="ORF">QRT05_03310</name>
</gene>
<evidence type="ECO:0000256" key="1">
    <source>
        <dbReference type="ARBA" id="ARBA00022679"/>
    </source>
</evidence>
<dbReference type="EMBL" id="JAUCGR010000001">
    <property type="protein sequence ID" value="MDM7830349.1"/>
    <property type="molecule type" value="Genomic_DNA"/>
</dbReference>
<dbReference type="InterPro" id="IPR050832">
    <property type="entry name" value="Bact_Acetyltransf"/>
</dbReference>
<sequence>MTSTDVLIRPALPADVRAIRALVQPYADDRILLAKEWVGYYEAVQEFLVAEIDDEVVGCGALHVMWDDLAEIRTLAVDASQRGRRVGHALLSGLLERARALGLRRVFCLTFEVDFFTAHGFHVIEGTPVTTEVYAELLRSHDDGVAEFLDLARVKPNTLGNTRMLIEL</sequence>
<dbReference type="InterPro" id="IPR000182">
    <property type="entry name" value="GNAT_dom"/>
</dbReference>
<dbReference type="GO" id="GO:0016746">
    <property type="term" value="F:acyltransferase activity"/>
    <property type="evidence" value="ECO:0007669"/>
    <property type="project" value="UniProtKB-KW"/>
</dbReference>
<dbReference type="PROSITE" id="PS51186">
    <property type="entry name" value="GNAT"/>
    <property type="match status" value="1"/>
</dbReference>
<feature type="domain" description="N-acetyltransferase" evidence="3">
    <location>
        <begin position="6"/>
        <end position="140"/>
    </location>
</feature>
<proteinExistence type="predicted"/>
<keyword evidence="2 4" id="KW-0012">Acyltransferase</keyword>
<evidence type="ECO:0000259" key="3">
    <source>
        <dbReference type="PROSITE" id="PS51186"/>
    </source>
</evidence>
<evidence type="ECO:0000256" key="2">
    <source>
        <dbReference type="ARBA" id="ARBA00023315"/>
    </source>
</evidence>
<dbReference type="PANTHER" id="PTHR43877">
    <property type="entry name" value="AMINOALKYLPHOSPHONATE N-ACETYLTRANSFERASE-RELATED-RELATED"/>
    <property type="match status" value="1"/>
</dbReference>
<dbReference type="SUPFAM" id="SSF55729">
    <property type="entry name" value="Acyl-CoA N-acyltransferases (Nat)"/>
    <property type="match status" value="1"/>
</dbReference>
<evidence type="ECO:0000313" key="4">
    <source>
        <dbReference type="EMBL" id="MDM7830349.1"/>
    </source>
</evidence>
<dbReference type="CDD" id="cd04301">
    <property type="entry name" value="NAT_SF"/>
    <property type="match status" value="1"/>
</dbReference>
<dbReference type="NCBIfam" id="NF005921">
    <property type="entry name" value="PRK07922.1"/>
    <property type="match status" value="1"/>
</dbReference>
<organism evidence="4 5">
    <name type="scientific">Cellulomonas edaphi</name>
    <dbReference type="NCBI Taxonomy" id="3053468"/>
    <lineage>
        <taxon>Bacteria</taxon>
        <taxon>Bacillati</taxon>
        <taxon>Actinomycetota</taxon>
        <taxon>Actinomycetes</taxon>
        <taxon>Micrococcales</taxon>
        <taxon>Cellulomonadaceae</taxon>
        <taxon>Cellulomonas</taxon>
    </lineage>
</organism>